<dbReference type="GO" id="GO:0051301">
    <property type="term" value="P:cell division"/>
    <property type="evidence" value="ECO:0007669"/>
    <property type="project" value="InterPro"/>
</dbReference>
<dbReference type="RefSeq" id="WP_007084397.1">
    <property type="nucleotide sequence ID" value="NZ_AJLS01000043.1"/>
</dbReference>
<dbReference type="Pfam" id="PF01098">
    <property type="entry name" value="FTSW_RODA_SPOVE"/>
    <property type="match status" value="1"/>
</dbReference>
<evidence type="ECO:0000256" key="1">
    <source>
        <dbReference type="ARBA" id="ARBA00004141"/>
    </source>
</evidence>
<dbReference type="AlphaFoldDB" id="K6DC29"/>
<feature type="transmembrane region" description="Helical" evidence="6">
    <location>
        <begin position="138"/>
        <end position="158"/>
    </location>
</feature>
<feature type="transmembrane region" description="Helical" evidence="6">
    <location>
        <begin position="240"/>
        <end position="262"/>
    </location>
</feature>
<keyword evidence="8" id="KW-1185">Reference proteome</keyword>
<dbReference type="InterPro" id="IPR001182">
    <property type="entry name" value="FtsW/RodA"/>
</dbReference>
<feature type="transmembrane region" description="Helical" evidence="6">
    <location>
        <begin position="78"/>
        <end position="101"/>
    </location>
</feature>
<feature type="transmembrane region" description="Helical" evidence="6">
    <location>
        <begin position="107"/>
        <end position="126"/>
    </location>
</feature>
<keyword evidence="3" id="KW-0133">Cell shape</keyword>
<keyword evidence="2 6" id="KW-0812">Transmembrane</keyword>
<feature type="transmembrane region" description="Helical" evidence="6">
    <location>
        <begin position="391"/>
        <end position="413"/>
    </location>
</feature>
<evidence type="ECO:0000256" key="6">
    <source>
        <dbReference type="SAM" id="Phobius"/>
    </source>
</evidence>
<dbReference type="GO" id="GO:0032153">
    <property type="term" value="C:cell division site"/>
    <property type="evidence" value="ECO:0007669"/>
    <property type="project" value="TreeGrafter"/>
</dbReference>
<comment type="subcellular location">
    <subcellularLocation>
        <location evidence="1">Membrane</location>
        <topology evidence="1">Multi-pass membrane protein</topology>
    </subcellularLocation>
</comment>
<evidence type="ECO:0000256" key="5">
    <source>
        <dbReference type="ARBA" id="ARBA00023136"/>
    </source>
</evidence>
<dbReference type="GO" id="GO:0005886">
    <property type="term" value="C:plasma membrane"/>
    <property type="evidence" value="ECO:0007669"/>
    <property type="project" value="TreeGrafter"/>
</dbReference>
<dbReference type="PANTHER" id="PTHR30474">
    <property type="entry name" value="CELL CYCLE PROTEIN"/>
    <property type="match status" value="1"/>
</dbReference>
<feature type="transmembrane region" description="Helical" evidence="6">
    <location>
        <begin position="217"/>
        <end position="233"/>
    </location>
</feature>
<name>K6DC29_9BACI</name>
<dbReference type="EMBL" id="AJLS01000043">
    <property type="protein sequence ID" value="EKN70077.1"/>
    <property type="molecule type" value="Genomic_DNA"/>
</dbReference>
<reference evidence="7 8" key="1">
    <citation type="journal article" date="2012" name="Front. Microbiol.">
        <title>Redundancy and modularity in membrane-associated dissimilatory nitrate reduction in Bacillus.</title>
        <authorList>
            <person name="Heylen K."/>
            <person name="Keltjens J."/>
        </authorList>
    </citation>
    <scope>NUCLEOTIDE SEQUENCE [LARGE SCALE GENOMIC DNA]</scope>
    <source>
        <strain evidence="8">LMG 21833T</strain>
    </source>
</reference>
<feature type="transmembrane region" description="Helical" evidence="6">
    <location>
        <begin position="164"/>
        <end position="187"/>
    </location>
</feature>
<evidence type="ECO:0000256" key="3">
    <source>
        <dbReference type="ARBA" id="ARBA00022960"/>
    </source>
</evidence>
<gene>
    <name evidence="7" type="ORF">BABA_06861</name>
</gene>
<evidence type="ECO:0000256" key="4">
    <source>
        <dbReference type="ARBA" id="ARBA00022989"/>
    </source>
</evidence>
<comment type="caution">
    <text evidence="7">The sequence shown here is derived from an EMBL/GenBank/DDBJ whole genome shotgun (WGS) entry which is preliminary data.</text>
</comment>
<feature type="transmembrane region" description="Helical" evidence="6">
    <location>
        <begin position="324"/>
        <end position="346"/>
    </location>
</feature>
<dbReference type="PATRIC" id="fig|1117379.3.peg.1436"/>
<organism evidence="7 8">
    <name type="scientific">Neobacillus bataviensis LMG 21833</name>
    <dbReference type="NCBI Taxonomy" id="1117379"/>
    <lineage>
        <taxon>Bacteria</taxon>
        <taxon>Bacillati</taxon>
        <taxon>Bacillota</taxon>
        <taxon>Bacilli</taxon>
        <taxon>Bacillales</taxon>
        <taxon>Bacillaceae</taxon>
        <taxon>Neobacillus</taxon>
    </lineage>
</organism>
<keyword evidence="5 6" id="KW-0472">Membrane</keyword>
<dbReference type="STRING" id="1117379.BABA_06861"/>
<feature type="transmembrane region" description="Helical" evidence="6">
    <location>
        <begin position="358"/>
        <end position="379"/>
    </location>
</feature>
<evidence type="ECO:0000313" key="8">
    <source>
        <dbReference type="Proteomes" id="UP000006316"/>
    </source>
</evidence>
<sequence>MANKKYIFLHEVTEQIKSKEAKKYVSDELGYHLQEAKNLWMDKGLTEAEAEEKAIEQMGSPSKLGKQMNKLHKPKVDWFMILLLASTLGLGFLPMIALGYIDERHFSVSKTIMVIFGGGAAIGIMFLDYRKWKSKGWLFYSIGVLFLLAIMFFSNSMINGVPMIRIPSIITLESSMSLPFFFLAWASFFTIEKLKIWQFAILFFVPILLFLNFPHSVIIFMYSVMVFVMLWWSKFSRKTMMSISGITFSLVLIIGFISWQLLQTYQLVRILAFLNPKKYANGAGYLPLRVKELMSKAGWFGHPGNKEFIPEAHTDFVFVSLTYIYGWLFAIALVIILSLIMVRFIVISNKLHDSYAKLLLIGAIALYGVQLACNVGMTLGVFPQTSIALPFISYGVMPVLLNSFLIGIVLSVYRRKDLISNGFV</sequence>
<dbReference type="NCBIfam" id="NF038403">
    <property type="entry name" value="perm_prefix_1"/>
    <property type="match status" value="1"/>
</dbReference>
<proteinExistence type="predicted"/>
<dbReference type="GO" id="GO:0008360">
    <property type="term" value="P:regulation of cell shape"/>
    <property type="evidence" value="ECO:0007669"/>
    <property type="project" value="UniProtKB-KW"/>
</dbReference>
<protein>
    <submittedName>
        <fullName evidence="7">Cell cycle protein FtsW</fullName>
    </submittedName>
</protein>
<accession>K6DC29</accession>
<keyword evidence="4 6" id="KW-1133">Transmembrane helix</keyword>
<evidence type="ECO:0000313" key="7">
    <source>
        <dbReference type="EMBL" id="EKN70077.1"/>
    </source>
</evidence>
<dbReference type="PANTHER" id="PTHR30474:SF1">
    <property type="entry name" value="PEPTIDOGLYCAN GLYCOSYLTRANSFERASE MRDB"/>
    <property type="match status" value="1"/>
</dbReference>
<dbReference type="GO" id="GO:0015648">
    <property type="term" value="F:lipid-linked peptidoglycan transporter activity"/>
    <property type="evidence" value="ECO:0007669"/>
    <property type="project" value="TreeGrafter"/>
</dbReference>
<dbReference type="eggNOG" id="COG0772">
    <property type="taxonomic scope" value="Bacteria"/>
</dbReference>
<dbReference type="Proteomes" id="UP000006316">
    <property type="component" value="Unassembled WGS sequence"/>
</dbReference>
<evidence type="ECO:0000256" key="2">
    <source>
        <dbReference type="ARBA" id="ARBA00022692"/>
    </source>
</evidence>
<feature type="transmembrane region" description="Helical" evidence="6">
    <location>
        <begin position="194"/>
        <end position="211"/>
    </location>
</feature>
<dbReference type="InterPro" id="IPR047928">
    <property type="entry name" value="Perm_prefix_1"/>
</dbReference>